<protein>
    <recommendedName>
        <fullName evidence="1">site-specific DNA-methyltransferase (adenine-specific)</fullName>
        <ecNumber evidence="1">2.1.1.72</ecNumber>
    </recommendedName>
</protein>
<proteinExistence type="predicted"/>
<evidence type="ECO:0000313" key="8">
    <source>
        <dbReference type="Proteomes" id="UP001515641"/>
    </source>
</evidence>
<dbReference type="GO" id="GO:0032259">
    <property type="term" value="P:methylation"/>
    <property type="evidence" value="ECO:0007669"/>
    <property type="project" value="UniProtKB-KW"/>
</dbReference>
<dbReference type="RefSeq" id="WP_166453218.1">
    <property type="nucleotide sequence ID" value="NZ_JAAOMA010000034.1"/>
</dbReference>
<dbReference type="EC" id="2.1.1.72" evidence="1"/>
<comment type="catalytic activity">
    <reaction evidence="5">
        <text>a 2'-deoxyadenosine in DNA + S-adenosyl-L-methionine = an N(6)-methyl-2'-deoxyadenosine in DNA + S-adenosyl-L-homocysteine + H(+)</text>
        <dbReference type="Rhea" id="RHEA:15197"/>
        <dbReference type="Rhea" id="RHEA-COMP:12418"/>
        <dbReference type="Rhea" id="RHEA-COMP:12419"/>
        <dbReference type="ChEBI" id="CHEBI:15378"/>
        <dbReference type="ChEBI" id="CHEBI:57856"/>
        <dbReference type="ChEBI" id="CHEBI:59789"/>
        <dbReference type="ChEBI" id="CHEBI:90615"/>
        <dbReference type="ChEBI" id="CHEBI:90616"/>
        <dbReference type="EC" id="2.1.1.72"/>
    </reaction>
</comment>
<dbReference type="PROSITE" id="PS00092">
    <property type="entry name" value="N6_MTASE"/>
    <property type="match status" value="1"/>
</dbReference>
<dbReference type="SUPFAM" id="SSF53335">
    <property type="entry name" value="S-adenosyl-L-methionine-dependent methyltransferases"/>
    <property type="match status" value="1"/>
</dbReference>
<dbReference type="InterPro" id="IPR002052">
    <property type="entry name" value="DNA_methylase_N6_adenine_CS"/>
</dbReference>
<evidence type="ECO:0000256" key="4">
    <source>
        <dbReference type="ARBA" id="ARBA00022691"/>
    </source>
</evidence>
<dbReference type="CDD" id="cd02440">
    <property type="entry name" value="AdoMet_MTases"/>
    <property type="match status" value="1"/>
</dbReference>
<evidence type="ECO:0000256" key="2">
    <source>
        <dbReference type="ARBA" id="ARBA00022603"/>
    </source>
</evidence>
<dbReference type="PANTHER" id="PTHR33841">
    <property type="entry name" value="DNA METHYLTRANSFERASE YEEA-RELATED"/>
    <property type="match status" value="1"/>
</dbReference>
<feature type="domain" description="Type II methyltransferase M.TaqI-like" evidence="6">
    <location>
        <begin position="140"/>
        <end position="211"/>
    </location>
</feature>
<dbReference type="InterPro" id="IPR050953">
    <property type="entry name" value="N4_N6_ade-DNA_methylase"/>
</dbReference>
<keyword evidence="3" id="KW-0808">Transferase</keyword>
<accession>A0ABX0LD00</accession>
<reference evidence="7 8" key="1">
    <citation type="submission" date="2020-03" db="EMBL/GenBank/DDBJ databases">
        <title>Draft genome sequence of environmentally isolated cultures.</title>
        <authorList>
            <person name="Wilson H.S."/>
            <person name="De Leon M.E."/>
        </authorList>
    </citation>
    <scope>NUCLEOTIDE SEQUENCE [LARGE SCALE GENOMIC DNA]</scope>
    <source>
        <strain evidence="7 8">HSC-31F16</strain>
    </source>
</reference>
<dbReference type="EMBL" id="JAAOMA010000034">
    <property type="protein sequence ID" value="NHR07409.1"/>
    <property type="molecule type" value="Genomic_DNA"/>
</dbReference>
<dbReference type="Pfam" id="PF07669">
    <property type="entry name" value="Eco57I"/>
    <property type="match status" value="1"/>
</dbReference>
<dbReference type="PANTHER" id="PTHR33841:SF1">
    <property type="entry name" value="DNA METHYLTRANSFERASE A"/>
    <property type="match status" value="1"/>
</dbReference>
<evidence type="ECO:0000256" key="3">
    <source>
        <dbReference type="ARBA" id="ARBA00022679"/>
    </source>
</evidence>
<organism evidence="7 8">
    <name type="scientific">Chromobacterium fluminis</name>
    <dbReference type="NCBI Taxonomy" id="3044269"/>
    <lineage>
        <taxon>Bacteria</taxon>
        <taxon>Pseudomonadati</taxon>
        <taxon>Pseudomonadota</taxon>
        <taxon>Betaproteobacteria</taxon>
        <taxon>Neisseriales</taxon>
        <taxon>Chromobacteriaceae</taxon>
        <taxon>Chromobacterium</taxon>
    </lineage>
</organism>
<dbReference type="InterPro" id="IPR029063">
    <property type="entry name" value="SAM-dependent_MTases_sf"/>
</dbReference>
<dbReference type="GO" id="GO:0008168">
    <property type="term" value="F:methyltransferase activity"/>
    <property type="evidence" value="ECO:0007669"/>
    <property type="project" value="UniProtKB-KW"/>
</dbReference>
<keyword evidence="8" id="KW-1185">Reference proteome</keyword>
<evidence type="ECO:0000259" key="6">
    <source>
        <dbReference type="Pfam" id="PF07669"/>
    </source>
</evidence>
<dbReference type="Gene3D" id="3.40.50.150">
    <property type="entry name" value="Vaccinia Virus protein VP39"/>
    <property type="match status" value="1"/>
</dbReference>
<dbReference type="PRINTS" id="PR00507">
    <property type="entry name" value="N12N6MTFRASE"/>
</dbReference>
<dbReference type="Proteomes" id="UP001515641">
    <property type="component" value="Unassembled WGS sequence"/>
</dbReference>
<evidence type="ECO:0000313" key="7">
    <source>
        <dbReference type="EMBL" id="NHR07409.1"/>
    </source>
</evidence>
<sequence length="466" mass="50450">MNVDRQYPLALDGDPEREAIEAVHAATALYTAEPVVDQLLDLLQWPANGGSLLDPSCGNGMFLVRALERVLAMAPAASDEALLQLTGWEFHPPAAAEARQRVETRLILAGRSAGDAQRLAARMVVCADFLTAGPDSPSVNFIAGNPPYLRRLRVPSLLQRQYDAVVPGHARADLLHAFLDRCVRCLKPGGRIGLVTADRWLAAAQGAALRAEMGRYVAIAHLQRLDARSTFFRSKTRVAGTPPRVHPVALLLAGAGEPGCQPLSAAPIYPGVDAARYRDRPTLGERASVRLAPWLGTDGVFLVDAGAAAALPADLLVPVLAPEDLAGEAVQPPRRWAIRTVPGELPAPSIRLHLQRTLPAMSARGRQAGAWQPPESFHRWDLSRPMLVLPRILARVAPIWLPAGRLPISHQLAIQCDDVAQLRQLADALRQPLATEWLHGHAPRLENGYHQLSAPLLRRMPLAIDG</sequence>
<dbReference type="InterPro" id="IPR011639">
    <property type="entry name" value="MethylTrfase_TaqI-like_dom"/>
</dbReference>
<keyword evidence="2 7" id="KW-0489">Methyltransferase</keyword>
<evidence type="ECO:0000256" key="1">
    <source>
        <dbReference type="ARBA" id="ARBA00011900"/>
    </source>
</evidence>
<gene>
    <name evidence="7" type="ORF">HA052_19650</name>
</gene>
<name>A0ABX0LD00_9NEIS</name>
<evidence type="ECO:0000256" key="5">
    <source>
        <dbReference type="ARBA" id="ARBA00047942"/>
    </source>
</evidence>
<keyword evidence="4" id="KW-0949">S-adenosyl-L-methionine</keyword>
<comment type="caution">
    <text evidence="7">The sequence shown here is derived from an EMBL/GenBank/DDBJ whole genome shotgun (WGS) entry which is preliminary data.</text>
</comment>